<dbReference type="EMBL" id="MU006219">
    <property type="protein sequence ID" value="KAF2830487.1"/>
    <property type="molecule type" value="Genomic_DNA"/>
</dbReference>
<evidence type="ECO:0000256" key="7">
    <source>
        <dbReference type="ARBA" id="ARBA00023242"/>
    </source>
</evidence>
<evidence type="ECO:0000256" key="6">
    <source>
        <dbReference type="ARBA" id="ARBA00023163"/>
    </source>
</evidence>
<name>A0A6A7ACT9_9PLEO</name>
<evidence type="ECO:0000256" key="8">
    <source>
        <dbReference type="PROSITE-ProRule" id="PRU00042"/>
    </source>
</evidence>
<keyword evidence="3 8" id="KW-0863">Zinc-finger</keyword>
<dbReference type="Proteomes" id="UP000799424">
    <property type="component" value="Unassembled WGS sequence"/>
</dbReference>
<gene>
    <name evidence="11" type="ORF">CC86DRAFT_452908</name>
</gene>
<organism evidence="11 12">
    <name type="scientific">Ophiobolus disseminans</name>
    <dbReference type="NCBI Taxonomy" id="1469910"/>
    <lineage>
        <taxon>Eukaryota</taxon>
        <taxon>Fungi</taxon>
        <taxon>Dikarya</taxon>
        <taxon>Ascomycota</taxon>
        <taxon>Pezizomycotina</taxon>
        <taxon>Dothideomycetes</taxon>
        <taxon>Pleosporomycetidae</taxon>
        <taxon>Pleosporales</taxon>
        <taxon>Pleosporineae</taxon>
        <taxon>Phaeosphaeriaceae</taxon>
        <taxon>Ophiobolus</taxon>
    </lineage>
</organism>
<protein>
    <recommendedName>
        <fullName evidence="10">C2H2-type domain-containing protein</fullName>
    </recommendedName>
</protein>
<comment type="subcellular location">
    <subcellularLocation>
        <location evidence="1">Nucleus</location>
    </subcellularLocation>
</comment>
<evidence type="ECO:0000256" key="4">
    <source>
        <dbReference type="ARBA" id="ARBA00022833"/>
    </source>
</evidence>
<accession>A0A6A7ACT9</accession>
<dbReference type="GO" id="GO:0005634">
    <property type="term" value="C:nucleus"/>
    <property type="evidence" value="ECO:0007669"/>
    <property type="project" value="UniProtKB-SubCell"/>
</dbReference>
<evidence type="ECO:0000256" key="5">
    <source>
        <dbReference type="ARBA" id="ARBA00023015"/>
    </source>
</evidence>
<dbReference type="GO" id="GO:0008270">
    <property type="term" value="F:zinc ion binding"/>
    <property type="evidence" value="ECO:0007669"/>
    <property type="project" value="UniProtKB-KW"/>
</dbReference>
<keyword evidence="4" id="KW-0862">Zinc</keyword>
<dbReference type="PROSITE" id="PS50157">
    <property type="entry name" value="ZINC_FINGER_C2H2_2"/>
    <property type="match status" value="1"/>
</dbReference>
<evidence type="ECO:0000259" key="10">
    <source>
        <dbReference type="PROSITE" id="PS50157"/>
    </source>
</evidence>
<dbReference type="Pfam" id="PF00096">
    <property type="entry name" value="zf-C2H2"/>
    <property type="match status" value="1"/>
</dbReference>
<dbReference type="GO" id="GO:0006357">
    <property type="term" value="P:regulation of transcription by RNA polymerase II"/>
    <property type="evidence" value="ECO:0007669"/>
    <property type="project" value="TreeGrafter"/>
</dbReference>
<dbReference type="Gene3D" id="3.30.160.60">
    <property type="entry name" value="Classic Zinc Finger"/>
    <property type="match status" value="1"/>
</dbReference>
<feature type="region of interest" description="Disordered" evidence="9">
    <location>
        <begin position="157"/>
        <end position="176"/>
    </location>
</feature>
<feature type="domain" description="C2H2-type" evidence="10">
    <location>
        <begin position="214"/>
        <end position="237"/>
    </location>
</feature>
<evidence type="ECO:0000256" key="9">
    <source>
        <dbReference type="SAM" id="MobiDB-lite"/>
    </source>
</evidence>
<keyword evidence="7" id="KW-0539">Nucleus</keyword>
<dbReference type="PANTHER" id="PTHR46179:SF13">
    <property type="entry name" value="C2H2-TYPE DOMAIN-CONTAINING PROTEIN"/>
    <property type="match status" value="1"/>
</dbReference>
<evidence type="ECO:0000313" key="11">
    <source>
        <dbReference type="EMBL" id="KAF2830487.1"/>
    </source>
</evidence>
<evidence type="ECO:0000256" key="2">
    <source>
        <dbReference type="ARBA" id="ARBA00022723"/>
    </source>
</evidence>
<keyword evidence="12" id="KW-1185">Reference proteome</keyword>
<dbReference type="SUPFAM" id="SSF57667">
    <property type="entry name" value="beta-beta-alpha zinc fingers"/>
    <property type="match status" value="1"/>
</dbReference>
<keyword evidence="5" id="KW-0805">Transcription regulation</keyword>
<dbReference type="PROSITE" id="PS00028">
    <property type="entry name" value="ZINC_FINGER_C2H2_1"/>
    <property type="match status" value="1"/>
</dbReference>
<feature type="compositionally biased region" description="Polar residues" evidence="9">
    <location>
        <begin position="157"/>
        <end position="169"/>
    </location>
</feature>
<dbReference type="AlphaFoldDB" id="A0A6A7ACT9"/>
<dbReference type="InterPro" id="IPR051061">
    <property type="entry name" value="Zinc_finger_trans_reg"/>
</dbReference>
<keyword evidence="2" id="KW-0479">Metal-binding</keyword>
<evidence type="ECO:0000313" key="12">
    <source>
        <dbReference type="Proteomes" id="UP000799424"/>
    </source>
</evidence>
<keyword evidence="6" id="KW-0804">Transcription</keyword>
<evidence type="ECO:0000256" key="1">
    <source>
        <dbReference type="ARBA" id="ARBA00004123"/>
    </source>
</evidence>
<dbReference type="OrthoDB" id="3798762at2759"/>
<proteinExistence type="predicted"/>
<dbReference type="InterPro" id="IPR036236">
    <property type="entry name" value="Znf_C2H2_sf"/>
</dbReference>
<reference evidence="11" key="1">
    <citation type="journal article" date="2020" name="Stud. Mycol.">
        <title>101 Dothideomycetes genomes: a test case for predicting lifestyles and emergence of pathogens.</title>
        <authorList>
            <person name="Haridas S."/>
            <person name="Albert R."/>
            <person name="Binder M."/>
            <person name="Bloem J."/>
            <person name="Labutti K."/>
            <person name="Salamov A."/>
            <person name="Andreopoulos B."/>
            <person name="Baker S."/>
            <person name="Barry K."/>
            <person name="Bills G."/>
            <person name="Bluhm B."/>
            <person name="Cannon C."/>
            <person name="Castanera R."/>
            <person name="Culley D."/>
            <person name="Daum C."/>
            <person name="Ezra D."/>
            <person name="Gonzalez J."/>
            <person name="Henrissat B."/>
            <person name="Kuo A."/>
            <person name="Liang C."/>
            <person name="Lipzen A."/>
            <person name="Lutzoni F."/>
            <person name="Magnuson J."/>
            <person name="Mondo S."/>
            <person name="Nolan M."/>
            <person name="Ohm R."/>
            <person name="Pangilinan J."/>
            <person name="Park H.-J."/>
            <person name="Ramirez L."/>
            <person name="Alfaro M."/>
            <person name="Sun H."/>
            <person name="Tritt A."/>
            <person name="Yoshinaga Y."/>
            <person name="Zwiers L.-H."/>
            <person name="Turgeon B."/>
            <person name="Goodwin S."/>
            <person name="Spatafora J."/>
            <person name="Crous P."/>
            <person name="Grigoriev I."/>
        </authorList>
    </citation>
    <scope>NUCLEOTIDE SEQUENCE</scope>
    <source>
        <strain evidence="11">CBS 113818</strain>
    </source>
</reference>
<dbReference type="InterPro" id="IPR013087">
    <property type="entry name" value="Znf_C2H2_type"/>
</dbReference>
<sequence>MPNQHTWKSLEVRYSSTGEFEWANPTSRPWETEMDQTSCSTTLQDEKSLQPILDHLVACFPPVDEPSYVGSDTSVSKAIKPSDPDNTTPDTFNAEIQNAYHLLFREHKLPIPGVCLCDPERCTCLPLTSSSSESTEFPFFSEKLEHLSSFLAQQTISEQPSSTSSNPITSEMPGSFPQEVDETRTIYWACKCNLRFRTPGQLNQHVNRKHIRRFKCAECNKNFNLRADLIRHAKTVHKAGGIGIADDETIDLKCPNAGCKSWEKVWDRRDNLVRHIGRCRKAIQKKEKIMMAVG</sequence>
<dbReference type="PANTHER" id="PTHR46179">
    <property type="entry name" value="ZINC FINGER PROTEIN"/>
    <property type="match status" value="1"/>
</dbReference>
<dbReference type="SMART" id="SM00355">
    <property type="entry name" value="ZnF_C2H2"/>
    <property type="match status" value="2"/>
</dbReference>
<evidence type="ECO:0000256" key="3">
    <source>
        <dbReference type="ARBA" id="ARBA00022771"/>
    </source>
</evidence>